<dbReference type="EMBL" id="LPVJ01000006">
    <property type="protein sequence ID" value="KUO97040.1"/>
    <property type="molecule type" value="Genomic_DNA"/>
</dbReference>
<dbReference type="EMBL" id="LPVJ01000006">
    <property type="protein sequence ID" value="KUO97056.1"/>
    <property type="molecule type" value="Genomic_DNA"/>
</dbReference>
<accession>A0A124IWD6</accession>
<gene>
    <name evidence="1" type="ORF">ATW55_12005</name>
    <name evidence="2" type="ORF">ATW55_12090</name>
</gene>
<protein>
    <submittedName>
        <fullName evidence="2">Uncharacterized protein</fullName>
    </submittedName>
</protein>
<organism evidence="2 3">
    <name type="scientific">Ferroacidibacillus organovorans</name>
    <dbReference type="NCBI Taxonomy" id="1765683"/>
    <lineage>
        <taxon>Bacteria</taxon>
        <taxon>Bacillati</taxon>
        <taxon>Bacillota</taxon>
        <taxon>Bacilli</taxon>
        <taxon>Bacillales</taxon>
        <taxon>Alicyclobacillaceae</taxon>
        <taxon>Ferroacidibacillus</taxon>
    </lineage>
</organism>
<dbReference type="OrthoDB" id="2989281at2"/>
<dbReference type="RefSeq" id="WP_067711372.1">
    <property type="nucleotide sequence ID" value="NZ_LPVJ01000006.1"/>
</dbReference>
<name>A0A124IWD6_9BACL</name>
<sequence>MCNLALELLSEKLIEDFYDQDHPSEDGVSAQDKPIEQLKLLIPRDHWELLFQVESGATELGSQELKRFSRFVARLLLGTTRD</sequence>
<keyword evidence="3" id="KW-1185">Reference proteome</keyword>
<proteinExistence type="predicted"/>
<dbReference type="Proteomes" id="UP000053557">
    <property type="component" value="Unassembled WGS sequence"/>
</dbReference>
<evidence type="ECO:0000313" key="1">
    <source>
        <dbReference type="EMBL" id="KUO97040.1"/>
    </source>
</evidence>
<dbReference type="AlphaFoldDB" id="A0A124IWD6"/>
<reference evidence="2 3" key="1">
    <citation type="submission" date="2015-12" db="EMBL/GenBank/DDBJ databases">
        <title>Draft genome sequence of Acidibacillus ferrooxidans ITV001, isolated from a chalcopyrite acid mine drainage site in Brazil.</title>
        <authorList>
            <person name="Dall'Agnol H."/>
            <person name="Nancucheo I."/>
            <person name="Johnson B."/>
            <person name="Oliveira R."/>
            <person name="Leite L."/>
            <person name="Pylro V."/>
            <person name="Nunes G.L."/>
            <person name="Tzotzos G."/>
            <person name="Fernandes G.R."/>
            <person name="Dutra J."/>
            <person name="Orellana S.C."/>
            <person name="Oliveira G."/>
        </authorList>
    </citation>
    <scope>NUCLEOTIDE SEQUENCE [LARGE SCALE GENOMIC DNA]</scope>
    <source>
        <strain evidence="2">ITV001</strain>
        <strain evidence="3">ITV01</strain>
    </source>
</reference>
<comment type="caution">
    <text evidence="2">The sequence shown here is derived from an EMBL/GenBank/DDBJ whole genome shotgun (WGS) entry which is preliminary data.</text>
</comment>
<evidence type="ECO:0000313" key="2">
    <source>
        <dbReference type="EMBL" id="KUO97056.1"/>
    </source>
</evidence>
<evidence type="ECO:0000313" key="3">
    <source>
        <dbReference type="Proteomes" id="UP000053557"/>
    </source>
</evidence>